<evidence type="ECO:0000256" key="2">
    <source>
        <dbReference type="ARBA" id="ARBA00022741"/>
    </source>
</evidence>
<dbReference type="Proteomes" id="UP001159405">
    <property type="component" value="Unassembled WGS sequence"/>
</dbReference>
<feature type="domain" description="Helicase C-terminal" evidence="11">
    <location>
        <begin position="166"/>
        <end position="332"/>
    </location>
</feature>
<dbReference type="SUPFAM" id="SSF52540">
    <property type="entry name" value="P-loop containing nucleoside triphosphate hydrolases"/>
    <property type="match status" value="1"/>
</dbReference>
<dbReference type="InterPro" id="IPR027417">
    <property type="entry name" value="P-loop_NTPase"/>
</dbReference>
<keyword evidence="2" id="KW-0547">Nucleotide-binding</keyword>
<evidence type="ECO:0000313" key="12">
    <source>
        <dbReference type="EMBL" id="CAH3147460.1"/>
    </source>
</evidence>
<accession>A0ABN8PPG5</accession>
<dbReference type="EC" id="5.6.2.4" evidence="8"/>
<name>A0ABN8PPG5_9CNID</name>
<organism evidence="12 13">
    <name type="scientific">Porites lobata</name>
    <dbReference type="NCBI Taxonomy" id="104759"/>
    <lineage>
        <taxon>Eukaryota</taxon>
        <taxon>Metazoa</taxon>
        <taxon>Cnidaria</taxon>
        <taxon>Anthozoa</taxon>
        <taxon>Hexacorallia</taxon>
        <taxon>Scleractinia</taxon>
        <taxon>Fungiina</taxon>
        <taxon>Poritidae</taxon>
        <taxon>Porites</taxon>
    </lineage>
</organism>
<evidence type="ECO:0000313" key="13">
    <source>
        <dbReference type="Proteomes" id="UP001159405"/>
    </source>
</evidence>
<evidence type="ECO:0000256" key="8">
    <source>
        <dbReference type="ARBA" id="ARBA00034808"/>
    </source>
</evidence>
<comment type="caution">
    <text evidence="12">The sequence shown here is derived from an EMBL/GenBank/DDBJ whole genome shotgun (WGS) entry which is preliminary data.</text>
</comment>
<evidence type="ECO:0000256" key="6">
    <source>
        <dbReference type="ARBA" id="ARBA00023242"/>
    </source>
</evidence>
<evidence type="ECO:0000256" key="7">
    <source>
        <dbReference type="ARBA" id="ARBA00034617"/>
    </source>
</evidence>
<dbReference type="PROSITE" id="PS51192">
    <property type="entry name" value="HELICASE_ATP_BIND_1"/>
    <property type="match status" value="1"/>
</dbReference>
<dbReference type="EMBL" id="CALNXK010000081">
    <property type="protein sequence ID" value="CAH3147460.1"/>
    <property type="molecule type" value="Genomic_DNA"/>
</dbReference>
<feature type="domain" description="Helicase ATP-binding" evidence="10">
    <location>
        <begin position="1"/>
        <end position="138"/>
    </location>
</feature>
<dbReference type="Pfam" id="PF00271">
    <property type="entry name" value="Helicase_C"/>
    <property type="match status" value="1"/>
</dbReference>
<keyword evidence="4" id="KW-0238">DNA-binding</keyword>
<evidence type="ECO:0000256" key="5">
    <source>
        <dbReference type="ARBA" id="ARBA00023235"/>
    </source>
</evidence>
<evidence type="ECO:0000256" key="1">
    <source>
        <dbReference type="ARBA" id="ARBA00005446"/>
    </source>
</evidence>
<dbReference type="PANTHER" id="PTHR13710">
    <property type="entry name" value="DNA HELICASE RECQ FAMILY MEMBER"/>
    <property type="match status" value="1"/>
</dbReference>
<dbReference type="PROSITE" id="PS51194">
    <property type="entry name" value="HELICASE_CTER"/>
    <property type="match status" value="1"/>
</dbReference>
<evidence type="ECO:0000259" key="10">
    <source>
        <dbReference type="PROSITE" id="PS51192"/>
    </source>
</evidence>
<dbReference type="Pfam" id="PF00270">
    <property type="entry name" value="DEAD"/>
    <property type="match status" value="1"/>
</dbReference>
<dbReference type="InterPro" id="IPR001650">
    <property type="entry name" value="Helicase_C-like"/>
</dbReference>
<sequence length="427" mass="48261">MVVISPLNSLIKDQIISCERIGIKACKVEVENSTSLLEVCDYDILFASPEVLENPLVAKLLTRYCDRIIGIVIDESHCVVQWETSDSCQPEKVPFREAYSRLGNLRSFVRAPFMCLTATASRKVRSKIIKLLHMTNTKHVKQSPDKKNITYLVKKVDELEETFQWLIDQLTRTWQIPKTIIYCRSLKDCGEIYTLFDEVKGGSSNCDTSIPVVAMYHSKTPDNIKELVLSSLLEVDGKCRVVIATSALGMGVNIPDVRSIIHYAPPSNVEEYIQEVGRGGRDGKRCDATLYFKPIHLSHCDDHMRKYVKNPEQVCRRVMLMTYFKEKINSPDLKRECCDVCQKSCQCTSCIKGSLNSASLVHVAESIDLAVGDVPALSRQVDDKCCQKLRSKQAVPYLELWDCPVGLMMRSLKPLQTSVSTYFLLTI</sequence>
<dbReference type="InterPro" id="IPR014001">
    <property type="entry name" value="Helicase_ATP-bd"/>
</dbReference>
<dbReference type="Gene3D" id="3.40.50.300">
    <property type="entry name" value="P-loop containing nucleotide triphosphate hydrolases"/>
    <property type="match status" value="2"/>
</dbReference>
<evidence type="ECO:0000256" key="3">
    <source>
        <dbReference type="ARBA" id="ARBA00022840"/>
    </source>
</evidence>
<protein>
    <recommendedName>
        <fullName evidence="8">DNA 3'-5' helicase</fullName>
        <ecNumber evidence="8">5.6.2.4</ecNumber>
    </recommendedName>
    <alternativeName>
        <fullName evidence="9">DNA 3'-5' helicase BLM</fullName>
    </alternativeName>
</protein>
<dbReference type="InterPro" id="IPR011545">
    <property type="entry name" value="DEAD/DEAH_box_helicase_dom"/>
</dbReference>
<gene>
    <name evidence="12" type="ORF">PLOB_00046107</name>
</gene>
<keyword evidence="6" id="KW-0539">Nucleus</keyword>
<comment type="similarity">
    <text evidence="1">Belongs to the helicase family. RecQ subfamily.</text>
</comment>
<keyword evidence="13" id="KW-1185">Reference proteome</keyword>
<reference evidence="12 13" key="1">
    <citation type="submission" date="2022-05" db="EMBL/GenBank/DDBJ databases">
        <authorList>
            <consortium name="Genoscope - CEA"/>
            <person name="William W."/>
        </authorList>
    </citation>
    <scope>NUCLEOTIDE SEQUENCE [LARGE SCALE GENOMIC DNA]</scope>
</reference>
<keyword evidence="5" id="KW-0413">Isomerase</keyword>
<evidence type="ECO:0000256" key="9">
    <source>
        <dbReference type="ARBA" id="ARBA00044542"/>
    </source>
</evidence>
<comment type="catalytic activity">
    <reaction evidence="7">
        <text>Couples ATP hydrolysis with the unwinding of duplex DNA by translocating in the 3'-5' direction.</text>
        <dbReference type="EC" id="5.6.2.4"/>
    </reaction>
</comment>
<keyword evidence="3" id="KW-0067">ATP-binding</keyword>
<dbReference type="SMART" id="SM00490">
    <property type="entry name" value="HELICc"/>
    <property type="match status" value="1"/>
</dbReference>
<evidence type="ECO:0000259" key="11">
    <source>
        <dbReference type="PROSITE" id="PS51194"/>
    </source>
</evidence>
<evidence type="ECO:0000256" key="4">
    <source>
        <dbReference type="ARBA" id="ARBA00023125"/>
    </source>
</evidence>
<proteinExistence type="inferred from homology"/>
<dbReference type="PANTHER" id="PTHR13710:SF153">
    <property type="entry name" value="RECQ-LIKE DNA HELICASE BLM"/>
    <property type="match status" value="1"/>
</dbReference>